<evidence type="ECO:0000313" key="4">
    <source>
        <dbReference type="Proteomes" id="UP000244992"/>
    </source>
</evidence>
<dbReference type="Gene3D" id="3.30.460.10">
    <property type="entry name" value="Beta Polymerase, domain 2"/>
    <property type="match status" value="1"/>
</dbReference>
<dbReference type="Gene3D" id="3.40.630.30">
    <property type="match status" value="1"/>
</dbReference>
<accession>A0A2U3R9R2</accession>
<organism evidence="3 4">
    <name type="scientific">Orientia tsutsugamushi</name>
    <name type="common">Rickettsia tsutsugamushi</name>
    <dbReference type="NCBI Taxonomy" id="784"/>
    <lineage>
        <taxon>Bacteria</taxon>
        <taxon>Pseudomonadati</taxon>
        <taxon>Pseudomonadota</taxon>
        <taxon>Alphaproteobacteria</taxon>
        <taxon>Rickettsiales</taxon>
        <taxon>Rickettsiaceae</taxon>
        <taxon>Rickettsieae</taxon>
        <taxon>Orientia</taxon>
    </lineage>
</organism>
<feature type="domain" description="N-acetyltransferase" evidence="2">
    <location>
        <begin position="3"/>
        <end position="172"/>
    </location>
</feature>
<keyword evidence="3" id="KW-0808">Transferase</keyword>
<sequence length="385" mass="43865">MKITFVPLDESHFPLLLKWLETPHVKKWWDQYVTYTLKFVKEKYSSYVKGYKFVDGQQKPIQGFIMHNNQNPIGYIQIYNAYDFPRSKALSGLPANLGAFDIFIGEESSLQQGLGSKAILEFLKLHGNPYTPIFADPDSNNVAAVKCYERVGFKKVSEQSDTGEVWMIKDLSLRNDPLPTIQKLIKERYVHAKAIFWAGSVSEGRGTSASDLDLVIVFEEVAHAYREAFIYDGWPIDAFIHDLDTLRYFFEESRTGNGISGLCYMILNGREITNHGVFSENVKTLAQEVLNAGPAIWDQEQINKERFLITDVLDDIKYPAGRDEQIASAAWLLEALRQFYFRSQNKWCASGKSIIRYLKSDNPDLALEFTQALESLFQAGHPAAL</sequence>
<gene>
    <name evidence="3" type="ORF">KATO_01572</name>
</gene>
<dbReference type="Pfam" id="PF13523">
    <property type="entry name" value="Acetyltransf_8"/>
    <property type="match status" value="1"/>
</dbReference>
<dbReference type="PANTHER" id="PTHR31438">
    <property type="entry name" value="LYSINE N-ACYLTRANSFERASE C17G9.06C-RELATED"/>
    <property type="match status" value="1"/>
</dbReference>
<dbReference type="PANTHER" id="PTHR31438:SF1">
    <property type="entry name" value="LYSINE N-ACYLTRANSFERASE C17G9.06C-RELATED"/>
    <property type="match status" value="1"/>
</dbReference>
<reference evidence="4" key="1">
    <citation type="submission" date="2018-03" db="EMBL/GenBank/DDBJ databases">
        <authorList>
            <person name="Batty M. E."/>
            <person name="Batty M E."/>
        </authorList>
    </citation>
    <scope>NUCLEOTIDE SEQUENCE [LARGE SCALE GENOMIC DNA]</scope>
</reference>
<dbReference type="Proteomes" id="UP000244992">
    <property type="component" value="Chromosome I"/>
</dbReference>
<proteinExistence type="predicted"/>
<keyword evidence="1" id="KW-0046">Antibiotic resistance</keyword>
<dbReference type="GO" id="GO:0046677">
    <property type="term" value="P:response to antibiotic"/>
    <property type="evidence" value="ECO:0007669"/>
    <property type="project" value="UniProtKB-KW"/>
</dbReference>
<dbReference type="PROSITE" id="PS51186">
    <property type="entry name" value="GNAT"/>
    <property type="match status" value="1"/>
</dbReference>
<dbReference type="GO" id="GO:0047663">
    <property type="term" value="F:aminoglycoside 6'-N-acetyltransferase activity"/>
    <property type="evidence" value="ECO:0007669"/>
    <property type="project" value="UniProtKB-EC"/>
</dbReference>
<dbReference type="InterPro" id="IPR000182">
    <property type="entry name" value="GNAT_dom"/>
</dbReference>
<keyword evidence="3" id="KW-0012">Acyltransferase</keyword>
<evidence type="ECO:0000256" key="1">
    <source>
        <dbReference type="ARBA" id="ARBA00023251"/>
    </source>
</evidence>
<dbReference type="InterPro" id="IPR043519">
    <property type="entry name" value="NT_sf"/>
</dbReference>
<evidence type="ECO:0000259" key="2">
    <source>
        <dbReference type="PROSITE" id="PS51186"/>
    </source>
</evidence>
<dbReference type="SUPFAM" id="SSF55729">
    <property type="entry name" value="Acyl-CoA N-acyltransferases (Nat)"/>
    <property type="match status" value="1"/>
</dbReference>
<dbReference type="EMBL" id="LS398550">
    <property type="protein sequence ID" value="SPR09888.1"/>
    <property type="molecule type" value="Genomic_DNA"/>
</dbReference>
<dbReference type="AlphaFoldDB" id="A0A2U3R9R2"/>
<name>A0A2U3R9R2_ORITS</name>
<dbReference type="RefSeq" id="WP_080943536.1">
    <property type="nucleotide sequence ID" value="NZ_LS398550.1"/>
</dbReference>
<dbReference type="CDD" id="cd05403">
    <property type="entry name" value="NT_KNTase_like"/>
    <property type="match status" value="1"/>
</dbReference>
<protein>
    <submittedName>
        <fullName evidence="3">Aminoglycoside N(6')-acetyltransferase type 1</fullName>
        <ecNumber evidence="3">2.3.1.82</ecNumber>
    </submittedName>
</protein>
<evidence type="ECO:0000313" key="3">
    <source>
        <dbReference type="EMBL" id="SPR09888.1"/>
    </source>
</evidence>
<dbReference type="InterPro" id="IPR016181">
    <property type="entry name" value="Acyl_CoA_acyltransferase"/>
</dbReference>
<dbReference type="SUPFAM" id="SSF81301">
    <property type="entry name" value="Nucleotidyltransferase"/>
    <property type="match status" value="1"/>
</dbReference>
<dbReference type="EC" id="2.3.1.82" evidence="3"/>